<reference evidence="2 3" key="1">
    <citation type="submission" date="2024-05" db="EMBL/GenBank/DDBJ databases">
        <title>Achromobacter denitrificans. BP1, complete genome.</title>
        <authorList>
            <person name="Zhang B."/>
        </authorList>
    </citation>
    <scope>NUCLEOTIDE SEQUENCE [LARGE SCALE GENOMIC DNA]</scope>
    <source>
        <strain evidence="2 3">BP1</strain>
    </source>
</reference>
<sequence length="614" mass="66847">MSLLATYAPREDESGLGYYRRLAAANLLSGWRELAGLAGVQRSRSALLGHADFVAGQLGLENEWAHFASQQDASCQSWGRLHRTQTDAVCPACLSDDAYLRHNWEHAYVTACPYHRIQLVDRCDDCGELLSPHRDYIDRCECGHGLQMLPRVASTRAQYWLSTLIASGGKHAGSVEPSLRGVDLIAFGQVVATLCLRADPKCSTPQRSAALPKSVTDAIIFLAPLESLLADWPAGFQAHVERRIAAGNPEARTLNTLLGPWYVGLRKLCQDTALEPFLQVIIEVAAERFDGILGLDSAKAMAEDATDYVRASDAAKAIGVSVSRLHKAIQTGECVYRTRRIGTRGQIYEVPREEVSRIQQRRSEWVSGAQASELAGVPESVLENMMAAGVIRADVNWRQDILKGGLVESSSISELVSRVREAAESDLANEGETLTWAGLTSRRMGDKRAIRSVMQAIADGRVKAVECGRLLGEMAFRLDDVTAYFGTPLLEAGMSIQQLAKSTGWKWESIAFWIDEGLLQSESILLRGRPCRVVLPPQLLAFRQTYVPLADLARGMGTKSSALIRLLSGIDLVGARQLPGGAMRGGLIRMADLGRLAVLGARAGQDLFVSASPL</sequence>
<organism evidence="2 3">
    <name type="scientific">Achromobacter denitrificans</name>
    <name type="common">Alcaligenes denitrificans</name>
    <dbReference type="NCBI Taxonomy" id="32002"/>
    <lineage>
        <taxon>Bacteria</taxon>
        <taxon>Pseudomonadati</taxon>
        <taxon>Pseudomonadota</taxon>
        <taxon>Betaproteobacteria</taxon>
        <taxon>Burkholderiales</taxon>
        <taxon>Alcaligenaceae</taxon>
        <taxon>Achromobacter</taxon>
    </lineage>
</organism>
<protein>
    <submittedName>
        <fullName evidence="2">TniQ family protein</fullName>
    </submittedName>
</protein>
<dbReference type="Pfam" id="PF06527">
    <property type="entry name" value="TniQ"/>
    <property type="match status" value="1"/>
</dbReference>
<evidence type="ECO:0000313" key="3">
    <source>
        <dbReference type="Proteomes" id="UP001446337"/>
    </source>
</evidence>
<gene>
    <name evidence="2" type="ORF">AAIK43_27085</name>
</gene>
<feature type="domain" description="TniQ" evidence="1">
    <location>
        <begin position="7"/>
        <end position="119"/>
    </location>
</feature>
<dbReference type="EMBL" id="CP154792">
    <property type="protein sequence ID" value="XAN15018.1"/>
    <property type="molecule type" value="Genomic_DNA"/>
</dbReference>
<evidence type="ECO:0000313" key="2">
    <source>
        <dbReference type="EMBL" id="XAN15018.1"/>
    </source>
</evidence>
<proteinExistence type="predicted"/>
<dbReference type="RefSeq" id="WP_343498734.1">
    <property type="nucleotide sequence ID" value="NZ_CP154792.1"/>
</dbReference>
<keyword evidence="3" id="KW-1185">Reference proteome</keyword>
<name>A0ABZ3FYZ8_ACHDE</name>
<evidence type="ECO:0000259" key="1">
    <source>
        <dbReference type="Pfam" id="PF06527"/>
    </source>
</evidence>
<accession>A0ABZ3FYZ8</accession>
<dbReference type="InterPro" id="IPR009492">
    <property type="entry name" value="TniQ"/>
</dbReference>
<dbReference type="Proteomes" id="UP001446337">
    <property type="component" value="Chromosome"/>
</dbReference>